<feature type="compositionally biased region" description="Polar residues" evidence="1">
    <location>
        <begin position="76"/>
        <end position="85"/>
    </location>
</feature>
<organism evidence="2 3">
    <name type="scientific">Aldrovandia affinis</name>
    <dbReference type="NCBI Taxonomy" id="143900"/>
    <lineage>
        <taxon>Eukaryota</taxon>
        <taxon>Metazoa</taxon>
        <taxon>Chordata</taxon>
        <taxon>Craniata</taxon>
        <taxon>Vertebrata</taxon>
        <taxon>Euteleostomi</taxon>
        <taxon>Actinopterygii</taxon>
        <taxon>Neopterygii</taxon>
        <taxon>Teleostei</taxon>
        <taxon>Notacanthiformes</taxon>
        <taxon>Halosauridae</taxon>
        <taxon>Aldrovandia</taxon>
    </lineage>
</organism>
<name>A0AAD7SDC9_9TELE</name>
<sequence>MALWPGHCPPLLALVQYADCMQGALSLTSVFEMRAFTQSKPGRQRCERRTTRSCRASPAVSRHVDEPRDEMESRGPPSTASTRHVNVSGNTLFHSVKNHYRVLG</sequence>
<gene>
    <name evidence="2" type="ORF">AAFF_G00396550</name>
</gene>
<evidence type="ECO:0000256" key="1">
    <source>
        <dbReference type="SAM" id="MobiDB-lite"/>
    </source>
</evidence>
<dbReference type="Proteomes" id="UP001221898">
    <property type="component" value="Unassembled WGS sequence"/>
</dbReference>
<protein>
    <submittedName>
        <fullName evidence="2">Uncharacterized protein</fullName>
    </submittedName>
</protein>
<feature type="compositionally biased region" description="Basic and acidic residues" evidence="1">
    <location>
        <begin position="62"/>
        <end position="73"/>
    </location>
</feature>
<keyword evidence="3" id="KW-1185">Reference proteome</keyword>
<dbReference type="EMBL" id="JAINUG010000076">
    <property type="protein sequence ID" value="KAJ8400531.1"/>
    <property type="molecule type" value="Genomic_DNA"/>
</dbReference>
<evidence type="ECO:0000313" key="3">
    <source>
        <dbReference type="Proteomes" id="UP001221898"/>
    </source>
</evidence>
<comment type="caution">
    <text evidence="2">The sequence shown here is derived from an EMBL/GenBank/DDBJ whole genome shotgun (WGS) entry which is preliminary data.</text>
</comment>
<reference evidence="2" key="1">
    <citation type="journal article" date="2023" name="Science">
        <title>Genome structures resolve the early diversification of teleost fishes.</title>
        <authorList>
            <person name="Parey E."/>
            <person name="Louis A."/>
            <person name="Montfort J."/>
            <person name="Bouchez O."/>
            <person name="Roques C."/>
            <person name="Iampietro C."/>
            <person name="Lluch J."/>
            <person name="Castinel A."/>
            <person name="Donnadieu C."/>
            <person name="Desvignes T."/>
            <person name="Floi Bucao C."/>
            <person name="Jouanno E."/>
            <person name="Wen M."/>
            <person name="Mejri S."/>
            <person name="Dirks R."/>
            <person name="Jansen H."/>
            <person name="Henkel C."/>
            <person name="Chen W.J."/>
            <person name="Zahm M."/>
            <person name="Cabau C."/>
            <person name="Klopp C."/>
            <person name="Thompson A.W."/>
            <person name="Robinson-Rechavi M."/>
            <person name="Braasch I."/>
            <person name="Lecointre G."/>
            <person name="Bobe J."/>
            <person name="Postlethwait J.H."/>
            <person name="Berthelot C."/>
            <person name="Roest Crollius H."/>
            <person name="Guiguen Y."/>
        </authorList>
    </citation>
    <scope>NUCLEOTIDE SEQUENCE</scope>
    <source>
        <strain evidence="2">NC1722</strain>
    </source>
</reference>
<proteinExistence type="predicted"/>
<evidence type="ECO:0000313" key="2">
    <source>
        <dbReference type="EMBL" id="KAJ8400531.1"/>
    </source>
</evidence>
<accession>A0AAD7SDC9</accession>
<dbReference type="AlphaFoldDB" id="A0AAD7SDC9"/>
<feature type="region of interest" description="Disordered" evidence="1">
    <location>
        <begin position="42"/>
        <end position="85"/>
    </location>
</feature>